<proteinExistence type="predicted"/>
<gene>
    <name evidence="2" type="ORF">QBC34DRAFT_411382</name>
</gene>
<organism evidence="2 3">
    <name type="scientific">Podospora aff. communis PSN243</name>
    <dbReference type="NCBI Taxonomy" id="3040156"/>
    <lineage>
        <taxon>Eukaryota</taxon>
        <taxon>Fungi</taxon>
        <taxon>Dikarya</taxon>
        <taxon>Ascomycota</taxon>
        <taxon>Pezizomycotina</taxon>
        <taxon>Sordariomycetes</taxon>
        <taxon>Sordariomycetidae</taxon>
        <taxon>Sordariales</taxon>
        <taxon>Podosporaceae</taxon>
        <taxon>Podospora</taxon>
    </lineage>
</organism>
<evidence type="ECO:0000313" key="3">
    <source>
        <dbReference type="Proteomes" id="UP001321760"/>
    </source>
</evidence>
<protein>
    <recommendedName>
        <fullName evidence="4">Secreted protein</fullName>
    </recommendedName>
</protein>
<evidence type="ECO:0000313" key="2">
    <source>
        <dbReference type="EMBL" id="KAK4446520.1"/>
    </source>
</evidence>
<evidence type="ECO:0000256" key="1">
    <source>
        <dbReference type="SAM" id="SignalP"/>
    </source>
</evidence>
<name>A0AAV9GF01_9PEZI</name>
<feature type="signal peptide" evidence="1">
    <location>
        <begin position="1"/>
        <end position="25"/>
    </location>
</feature>
<dbReference type="EMBL" id="MU865956">
    <property type="protein sequence ID" value="KAK4446520.1"/>
    <property type="molecule type" value="Genomic_DNA"/>
</dbReference>
<evidence type="ECO:0008006" key="4">
    <source>
        <dbReference type="Google" id="ProtNLM"/>
    </source>
</evidence>
<reference evidence="2" key="1">
    <citation type="journal article" date="2023" name="Mol. Phylogenet. Evol.">
        <title>Genome-scale phylogeny and comparative genomics of the fungal order Sordariales.</title>
        <authorList>
            <person name="Hensen N."/>
            <person name="Bonometti L."/>
            <person name="Westerberg I."/>
            <person name="Brannstrom I.O."/>
            <person name="Guillou S."/>
            <person name="Cros-Aarteil S."/>
            <person name="Calhoun S."/>
            <person name="Haridas S."/>
            <person name="Kuo A."/>
            <person name="Mondo S."/>
            <person name="Pangilinan J."/>
            <person name="Riley R."/>
            <person name="LaButti K."/>
            <person name="Andreopoulos B."/>
            <person name="Lipzen A."/>
            <person name="Chen C."/>
            <person name="Yan M."/>
            <person name="Daum C."/>
            <person name="Ng V."/>
            <person name="Clum A."/>
            <person name="Steindorff A."/>
            <person name="Ohm R.A."/>
            <person name="Martin F."/>
            <person name="Silar P."/>
            <person name="Natvig D.O."/>
            <person name="Lalanne C."/>
            <person name="Gautier V."/>
            <person name="Ament-Velasquez S.L."/>
            <person name="Kruys A."/>
            <person name="Hutchinson M.I."/>
            <person name="Powell A.J."/>
            <person name="Barry K."/>
            <person name="Miller A.N."/>
            <person name="Grigoriev I.V."/>
            <person name="Debuchy R."/>
            <person name="Gladieux P."/>
            <person name="Hiltunen Thoren M."/>
            <person name="Johannesson H."/>
        </authorList>
    </citation>
    <scope>NUCLEOTIDE SEQUENCE</scope>
    <source>
        <strain evidence="2">PSN243</strain>
    </source>
</reference>
<dbReference type="AlphaFoldDB" id="A0AAV9GF01"/>
<feature type="chain" id="PRO_5043664643" description="Secreted protein" evidence="1">
    <location>
        <begin position="26"/>
        <end position="70"/>
    </location>
</feature>
<feature type="non-terminal residue" evidence="2">
    <location>
        <position position="1"/>
    </location>
</feature>
<keyword evidence="1" id="KW-0732">Signal</keyword>
<accession>A0AAV9GF01</accession>
<reference evidence="2" key="2">
    <citation type="submission" date="2023-05" db="EMBL/GenBank/DDBJ databases">
        <authorList>
            <consortium name="Lawrence Berkeley National Laboratory"/>
            <person name="Steindorff A."/>
            <person name="Hensen N."/>
            <person name="Bonometti L."/>
            <person name="Westerberg I."/>
            <person name="Brannstrom I.O."/>
            <person name="Guillou S."/>
            <person name="Cros-Aarteil S."/>
            <person name="Calhoun S."/>
            <person name="Haridas S."/>
            <person name="Kuo A."/>
            <person name="Mondo S."/>
            <person name="Pangilinan J."/>
            <person name="Riley R."/>
            <person name="Labutti K."/>
            <person name="Andreopoulos B."/>
            <person name="Lipzen A."/>
            <person name="Chen C."/>
            <person name="Yanf M."/>
            <person name="Daum C."/>
            <person name="Ng V."/>
            <person name="Clum A."/>
            <person name="Ohm R."/>
            <person name="Martin F."/>
            <person name="Silar P."/>
            <person name="Natvig D."/>
            <person name="Lalanne C."/>
            <person name="Gautier V."/>
            <person name="Ament-Velasquez S.L."/>
            <person name="Kruys A."/>
            <person name="Hutchinson M.I."/>
            <person name="Powell A.J."/>
            <person name="Barry K."/>
            <person name="Miller A.N."/>
            <person name="Grigoriev I.V."/>
            <person name="Debuchy R."/>
            <person name="Gladieux P."/>
            <person name="Thoren M.H."/>
            <person name="Johannesson H."/>
        </authorList>
    </citation>
    <scope>NUCLEOTIDE SEQUENCE</scope>
    <source>
        <strain evidence="2">PSN243</strain>
    </source>
</reference>
<dbReference type="Proteomes" id="UP001321760">
    <property type="component" value="Unassembled WGS sequence"/>
</dbReference>
<sequence>MVASILLHVAVAYLLLPLMSVVVGANRCVPYNGGAVSICKGSNWQLHGVASTVDDWCSITSIGNLKFHVY</sequence>
<keyword evidence="3" id="KW-1185">Reference proteome</keyword>
<comment type="caution">
    <text evidence="2">The sequence shown here is derived from an EMBL/GenBank/DDBJ whole genome shotgun (WGS) entry which is preliminary data.</text>
</comment>